<name>A0AAJ5W648_9SPHI</name>
<keyword evidence="1" id="KW-0285">Flavoprotein</keyword>
<sequence>MKKNQNYDVVIIGGSYAGLSAALALGRAIRNVLIIDSGKPCNSQTPHSHNFLTQDGNTPVGIAALGKSEVMQYPTIEFLADLVTAVKGENNNFDVFTSSGKVIKARKLLFSTGVKDQMPDIPGFANCWGISVIHCPYCHGYEFKDQVTGILANGDTAHEMALLINNWTKKLSVFTNGRSELTEAQLQMLTALKIDVIEKPLREIEHKDGSLNQIIFGDGSRYALKALYARLPFEQHCVVPKEMGCELNKMGYLQVDELQKTSIAGVYAAGDNTSKFRAVSAAVAAGGKAGAFINHELITQG</sequence>
<dbReference type="SUPFAM" id="SSF51905">
    <property type="entry name" value="FAD/NAD(P)-binding domain"/>
    <property type="match status" value="1"/>
</dbReference>
<accession>A0AAJ5W648</accession>
<evidence type="ECO:0000256" key="1">
    <source>
        <dbReference type="ARBA" id="ARBA00022630"/>
    </source>
</evidence>
<dbReference type="GO" id="GO:0016491">
    <property type="term" value="F:oxidoreductase activity"/>
    <property type="evidence" value="ECO:0007669"/>
    <property type="project" value="UniProtKB-KW"/>
</dbReference>
<dbReference type="Proteomes" id="UP001214530">
    <property type="component" value="Chromosome"/>
</dbReference>
<dbReference type="InterPro" id="IPR023753">
    <property type="entry name" value="FAD/NAD-binding_dom"/>
</dbReference>
<dbReference type="PRINTS" id="PR00469">
    <property type="entry name" value="PNDRDTASEII"/>
</dbReference>
<dbReference type="PRINTS" id="PR00368">
    <property type="entry name" value="FADPNR"/>
</dbReference>
<dbReference type="Pfam" id="PF07992">
    <property type="entry name" value="Pyr_redox_2"/>
    <property type="match status" value="1"/>
</dbReference>
<gene>
    <name evidence="4" type="ORF">P0Y49_12845</name>
</gene>
<dbReference type="InterPro" id="IPR036188">
    <property type="entry name" value="FAD/NAD-bd_sf"/>
</dbReference>
<dbReference type="EMBL" id="CP119313">
    <property type="protein sequence ID" value="WEK17684.1"/>
    <property type="molecule type" value="Genomic_DNA"/>
</dbReference>
<reference evidence="4" key="1">
    <citation type="submission" date="2023-03" db="EMBL/GenBank/DDBJ databases">
        <title>Andean soil-derived lignocellulolytic bacterial consortium as a source of novel taxa and putative plastic-active enzymes.</title>
        <authorList>
            <person name="Diaz-Garcia L."/>
            <person name="Chuvochina M."/>
            <person name="Feuerriegel G."/>
            <person name="Bunk B."/>
            <person name="Sproer C."/>
            <person name="Streit W.R."/>
            <person name="Rodriguez L.M."/>
            <person name="Overmann J."/>
            <person name="Jimenez D.J."/>
        </authorList>
    </citation>
    <scope>NUCLEOTIDE SEQUENCE</scope>
    <source>
        <strain evidence="4">MAG 3858</strain>
    </source>
</reference>
<organism evidence="4 5">
    <name type="scientific">Candidatus Pedobacter colombiensis</name>
    <dbReference type="NCBI Taxonomy" id="3121371"/>
    <lineage>
        <taxon>Bacteria</taxon>
        <taxon>Pseudomonadati</taxon>
        <taxon>Bacteroidota</taxon>
        <taxon>Sphingobacteriia</taxon>
        <taxon>Sphingobacteriales</taxon>
        <taxon>Sphingobacteriaceae</taxon>
        <taxon>Pedobacter</taxon>
    </lineage>
</organism>
<dbReference type="PANTHER" id="PTHR48105">
    <property type="entry name" value="THIOREDOXIN REDUCTASE 1-RELATED-RELATED"/>
    <property type="match status" value="1"/>
</dbReference>
<dbReference type="InterPro" id="IPR050097">
    <property type="entry name" value="Ferredoxin-NADP_redctase_2"/>
</dbReference>
<evidence type="ECO:0000313" key="5">
    <source>
        <dbReference type="Proteomes" id="UP001214530"/>
    </source>
</evidence>
<feature type="domain" description="FAD/NAD(P)-binding" evidence="3">
    <location>
        <begin position="7"/>
        <end position="286"/>
    </location>
</feature>
<evidence type="ECO:0000256" key="2">
    <source>
        <dbReference type="ARBA" id="ARBA00023002"/>
    </source>
</evidence>
<proteinExistence type="predicted"/>
<dbReference type="Gene3D" id="3.50.50.60">
    <property type="entry name" value="FAD/NAD(P)-binding domain"/>
    <property type="match status" value="2"/>
</dbReference>
<keyword evidence="2" id="KW-0560">Oxidoreductase</keyword>
<evidence type="ECO:0000313" key="4">
    <source>
        <dbReference type="EMBL" id="WEK17684.1"/>
    </source>
</evidence>
<dbReference type="AlphaFoldDB" id="A0AAJ5W648"/>
<evidence type="ECO:0000259" key="3">
    <source>
        <dbReference type="Pfam" id="PF07992"/>
    </source>
</evidence>
<protein>
    <submittedName>
        <fullName evidence="4">NAD(P)/FAD-dependent oxidoreductase</fullName>
    </submittedName>
</protein>